<proteinExistence type="inferred from homology"/>
<dbReference type="Proteomes" id="UP000728032">
    <property type="component" value="Unassembled WGS sequence"/>
</dbReference>
<sequence>MSDPRLNQIRIKTGVLKRVAKEKTIYEREVETERKRLEDMRSQLKDEYELRKQEEVINECLIMVPDAITRIQQAFNDLNTVLQVLFITL</sequence>
<name>A0A7R9MRQ7_9ACAR</name>
<dbReference type="GO" id="GO:0005874">
    <property type="term" value="C:microtubule"/>
    <property type="evidence" value="ECO:0007669"/>
    <property type="project" value="UniProtKB-KW"/>
</dbReference>
<dbReference type="SUPFAM" id="SSF46988">
    <property type="entry name" value="Tubulin chaperone cofactor A"/>
    <property type="match status" value="1"/>
</dbReference>
<dbReference type="PANTHER" id="PTHR21500:SF0">
    <property type="entry name" value="TUBULIN-SPECIFIC CHAPERONE A"/>
    <property type="match status" value="1"/>
</dbReference>
<gene>
    <name evidence="8" type="ORF">ONB1V03_LOCUS21535</name>
</gene>
<comment type="similarity">
    <text evidence="2 6">Belongs to the TBCA family.</text>
</comment>
<comment type="function">
    <text evidence="1">Tubulin-folding protein; involved in the early step of the tubulin folding pathway.</text>
</comment>
<feature type="non-terminal residue" evidence="8">
    <location>
        <position position="89"/>
    </location>
</feature>
<evidence type="ECO:0000256" key="3">
    <source>
        <dbReference type="ARBA" id="ARBA00015002"/>
    </source>
</evidence>
<dbReference type="OrthoDB" id="296187at2759"/>
<evidence type="ECO:0000256" key="2">
    <source>
        <dbReference type="ARBA" id="ARBA00006806"/>
    </source>
</evidence>
<keyword evidence="6" id="KW-0963">Cytoplasm</keyword>
<protein>
    <recommendedName>
        <fullName evidence="3 6">Tubulin-specific chaperone A</fullName>
    </recommendedName>
</protein>
<dbReference type="InterPro" id="IPR004226">
    <property type="entry name" value="TBCA"/>
</dbReference>
<comment type="subunit">
    <text evidence="5 6">Supercomplex made of cofactors A to E. Cofactors A and D function by capturing and stabilizing tubulin in a quasi-native conformation. Cofactor E binds to the cofactor D-tubulin complex; interaction with cofactor C then causes the release of tubulin polypeptides that are committed to the native state.</text>
</comment>
<dbReference type="InterPro" id="IPR036126">
    <property type="entry name" value="TBCA_sf"/>
</dbReference>
<dbReference type="Pfam" id="PF02970">
    <property type="entry name" value="TBCA"/>
    <property type="match status" value="1"/>
</dbReference>
<organism evidence="8">
    <name type="scientific">Oppiella nova</name>
    <dbReference type="NCBI Taxonomy" id="334625"/>
    <lineage>
        <taxon>Eukaryota</taxon>
        <taxon>Metazoa</taxon>
        <taxon>Ecdysozoa</taxon>
        <taxon>Arthropoda</taxon>
        <taxon>Chelicerata</taxon>
        <taxon>Arachnida</taxon>
        <taxon>Acari</taxon>
        <taxon>Acariformes</taxon>
        <taxon>Sarcoptiformes</taxon>
        <taxon>Oribatida</taxon>
        <taxon>Brachypylina</taxon>
        <taxon>Oppioidea</taxon>
        <taxon>Oppiidae</taxon>
        <taxon>Oppiella</taxon>
    </lineage>
</organism>
<evidence type="ECO:0000256" key="1">
    <source>
        <dbReference type="ARBA" id="ARBA00003046"/>
    </source>
</evidence>
<evidence type="ECO:0000313" key="8">
    <source>
        <dbReference type="EMBL" id="CAD7664977.1"/>
    </source>
</evidence>
<keyword evidence="6" id="KW-0206">Cytoskeleton</keyword>
<keyword evidence="9" id="KW-1185">Reference proteome</keyword>
<dbReference type="Gene3D" id="1.20.58.90">
    <property type="match status" value="1"/>
</dbReference>
<dbReference type="EMBL" id="OC957234">
    <property type="protein sequence ID" value="CAD7664977.1"/>
    <property type="molecule type" value="Genomic_DNA"/>
</dbReference>
<accession>A0A7R9MRQ7</accession>
<reference evidence="8" key="1">
    <citation type="submission" date="2020-11" db="EMBL/GenBank/DDBJ databases">
        <authorList>
            <person name="Tran Van P."/>
        </authorList>
    </citation>
    <scope>NUCLEOTIDE SEQUENCE</scope>
</reference>
<feature type="coiled-coil region" evidence="7">
    <location>
        <begin position="16"/>
        <end position="54"/>
    </location>
</feature>
<dbReference type="GO" id="GO:0005829">
    <property type="term" value="C:cytosol"/>
    <property type="evidence" value="ECO:0007669"/>
    <property type="project" value="TreeGrafter"/>
</dbReference>
<evidence type="ECO:0000256" key="6">
    <source>
        <dbReference type="RuleBase" id="RU364030"/>
    </source>
</evidence>
<dbReference type="PANTHER" id="PTHR21500">
    <property type="entry name" value="TUBULIN-SPECIFIC CHAPERONE A"/>
    <property type="match status" value="1"/>
</dbReference>
<evidence type="ECO:0000256" key="4">
    <source>
        <dbReference type="ARBA" id="ARBA00023186"/>
    </source>
</evidence>
<evidence type="ECO:0000313" key="9">
    <source>
        <dbReference type="Proteomes" id="UP000728032"/>
    </source>
</evidence>
<evidence type="ECO:0000256" key="5">
    <source>
        <dbReference type="ARBA" id="ARBA00026055"/>
    </source>
</evidence>
<dbReference type="GO" id="GO:0007023">
    <property type="term" value="P:post-chaperonin tubulin folding pathway"/>
    <property type="evidence" value="ECO:0007669"/>
    <property type="project" value="UniProtKB-UniRule"/>
</dbReference>
<evidence type="ECO:0000256" key="7">
    <source>
        <dbReference type="SAM" id="Coils"/>
    </source>
</evidence>
<dbReference type="GO" id="GO:0007021">
    <property type="term" value="P:tubulin complex assembly"/>
    <property type="evidence" value="ECO:0007669"/>
    <property type="project" value="UniProtKB-UniRule"/>
</dbReference>
<keyword evidence="7" id="KW-0175">Coiled coil</keyword>
<keyword evidence="6" id="KW-0493">Microtubule</keyword>
<dbReference type="EMBL" id="CAJPVJ010042409">
    <property type="protein sequence ID" value="CAG2182114.1"/>
    <property type="molecule type" value="Genomic_DNA"/>
</dbReference>
<dbReference type="GO" id="GO:0048487">
    <property type="term" value="F:beta-tubulin binding"/>
    <property type="evidence" value="ECO:0007669"/>
    <property type="project" value="InterPro"/>
</dbReference>
<comment type="subcellular location">
    <subcellularLocation>
        <location evidence="6">Cytoplasm</location>
        <location evidence="6">Cytoskeleton</location>
    </subcellularLocation>
</comment>
<keyword evidence="4 6" id="KW-0143">Chaperone</keyword>
<dbReference type="AlphaFoldDB" id="A0A7R9MRQ7"/>